<dbReference type="Proteomes" id="UP000660339">
    <property type="component" value="Unassembled WGS sequence"/>
</dbReference>
<accession>A0A8J3L107</accession>
<reference evidence="1" key="1">
    <citation type="submission" date="2021-01" db="EMBL/GenBank/DDBJ databases">
        <title>Whole genome shotgun sequence of Catellatospora methionotrophica NBRC 14553.</title>
        <authorList>
            <person name="Komaki H."/>
            <person name="Tamura T."/>
        </authorList>
    </citation>
    <scope>NUCLEOTIDE SEQUENCE</scope>
    <source>
        <strain evidence="1">NBRC 14553</strain>
    </source>
</reference>
<evidence type="ECO:0000313" key="1">
    <source>
        <dbReference type="EMBL" id="GIG12398.1"/>
    </source>
</evidence>
<protein>
    <submittedName>
        <fullName evidence="1">Uncharacterized protein</fullName>
    </submittedName>
</protein>
<gene>
    <name evidence="1" type="ORF">Cme02nite_07300</name>
</gene>
<organism evidence="1 2">
    <name type="scientific">Catellatospora methionotrophica</name>
    <dbReference type="NCBI Taxonomy" id="121620"/>
    <lineage>
        <taxon>Bacteria</taxon>
        <taxon>Bacillati</taxon>
        <taxon>Actinomycetota</taxon>
        <taxon>Actinomycetes</taxon>
        <taxon>Micromonosporales</taxon>
        <taxon>Micromonosporaceae</taxon>
        <taxon>Catellatospora</taxon>
    </lineage>
</organism>
<dbReference type="EMBL" id="BONJ01000001">
    <property type="protein sequence ID" value="GIG12398.1"/>
    <property type="molecule type" value="Genomic_DNA"/>
</dbReference>
<keyword evidence="2" id="KW-1185">Reference proteome</keyword>
<comment type="caution">
    <text evidence="1">The sequence shown here is derived from an EMBL/GenBank/DDBJ whole genome shotgun (WGS) entry which is preliminary data.</text>
</comment>
<sequence>MGYTGRIVVGRSELAALRSKTLREYGVRVLWQCAYQDGWWQVQLDGDGDRPVAMLRALAAETGRPVLSAYVLDSDFAEVVGMTPGGTRWRAYLNERSAAEYGAPPLPYAHDELLAQVLTWAAEAGLAAAAVGEALVAQHIFAEEAFGALLTALGLVQVEATPRDAP</sequence>
<name>A0A8J3L107_9ACTN</name>
<dbReference type="AlphaFoldDB" id="A0A8J3L107"/>
<dbReference type="RefSeq" id="WP_166385250.1">
    <property type="nucleotide sequence ID" value="NZ_BAAATT010000033.1"/>
</dbReference>
<evidence type="ECO:0000313" key="2">
    <source>
        <dbReference type="Proteomes" id="UP000660339"/>
    </source>
</evidence>
<proteinExistence type="predicted"/>